<organism evidence="1 2">
    <name type="scientific">Turicibacter bilis</name>
    <dbReference type="NCBI Taxonomy" id="2735723"/>
    <lineage>
        <taxon>Bacteria</taxon>
        <taxon>Bacillati</taxon>
        <taxon>Bacillota</taxon>
        <taxon>Erysipelotrichia</taxon>
        <taxon>Erysipelotrichales</taxon>
        <taxon>Turicibacteraceae</taxon>
        <taxon>Turicibacter</taxon>
    </lineage>
</organism>
<dbReference type="EMBL" id="CP071249">
    <property type="protein sequence ID" value="UUF06615.1"/>
    <property type="molecule type" value="Genomic_DNA"/>
</dbReference>
<name>A0ABY5JJ64_9FIRM</name>
<evidence type="ECO:0000313" key="2">
    <source>
        <dbReference type="Proteomes" id="UP001058016"/>
    </source>
</evidence>
<keyword evidence="2" id="KW-1185">Reference proteome</keyword>
<accession>A0ABY5JJ64</accession>
<dbReference type="RefSeq" id="WP_212726227.1">
    <property type="nucleotide sequence ID" value="NZ_CP071249.1"/>
</dbReference>
<reference evidence="1 2" key="1">
    <citation type="submission" date="2021-03" db="EMBL/GenBank/DDBJ databases">
        <title>Comparative Genomics and Metabolomics in the genus Turicibacter.</title>
        <authorList>
            <person name="Maki J."/>
            <person name="Looft T."/>
        </authorList>
    </citation>
    <scope>NUCLEOTIDE SEQUENCE [LARGE SCALE GENOMIC DNA]</scope>
    <source>
        <strain evidence="1 2">MMM721</strain>
    </source>
</reference>
<protein>
    <submittedName>
        <fullName evidence="1">Uncharacterized protein</fullName>
    </submittedName>
</protein>
<gene>
    <name evidence="1" type="ORF">J0J69_03260</name>
</gene>
<proteinExistence type="predicted"/>
<sequence length="228" mass="26872">MSGKVEDWCLKFLSPTSSIEKTIKNPIPVLESKISLLKELLKLYEINLMVEGYYVYDEQQLCLQLSPVSQKLNFIKEQELQCFFKQLSTKATSKTTLNDDQLQRIFSFVISMRYVEYLRGFYNELSLVDKVHLSSTLSRCSKELLAFFVSPNSLTIQKIQQFKHRYLEVPAQRIHQLQTKLFHELERWALAHPDLEFMSFNEEVLTFSEGFQFSHLDRKEPFVILHDS</sequence>
<evidence type="ECO:0000313" key="1">
    <source>
        <dbReference type="EMBL" id="UUF06615.1"/>
    </source>
</evidence>
<dbReference type="Proteomes" id="UP001058016">
    <property type="component" value="Chromosome"/>
</dbReference>